<reference evidence="1" key="1">
    <citation type="submission" date="2019-11" db="EMBL/GenBank/DDBJ databases">
        <authorList>
            <person name="Feng L."/>
        </authorList>
    </citation>
    <scope>NUCLEOTIDE SEQUENCE</scope>
    <source>
        <strain evidence="1">BovatusLFYP28</strain>
    </source>
</reference>
<dbReference type="EMBL" id="CACRTD010000093">
    <property type="protein sequence ID" value="VYT55828.1"/>
    <property type="molecule type" value="Genomic_DNA"/>
</dbReference>
<name>A0A6N2XRT6_BACOV</name>
<accession>A0A6N2XRT6</accession>
<protein>
    <submittedName>
        <fullName evidence="1">Uncharacterized protein</fullName>
    </submittedName>
</protein>
<dbReference type="AlphaFoldDB" id="A0A6N2XRT6"/>
<sequence>MKKGCILCLLISVISLPLIAQNIIYSNLKELLAQHGDTTAVLRVEKRSRNQIVLTGGADYRITAGDDESMCRRLKKRCFAVRDEKGDLYLNCRKLRYKKLRFGAWYAPAVQLGKNIYFCAMPLGSVIGGNFVEEDDVKLGGNIGDALAASSLVTKRVCYELNGETGKVDFLGKDKMLQLLENYPELKQAYLKDDSQEAKHTFKYLLELRNKQKKVILSISVGIAEKEYVHNTIMVIVI</sequence>
<dbReference type="Pfam" id="PF20201">
    <property type="entry name" value="DUF6563"/>
    <property type="match status" value="1"/>
</dbReference>
<proteinExistence type="predicted"/>
<organism evidence="1">
    <name type="scientific">Bacteroides ovatus</name>
    <dbReference type="NCBI Taxonomy" id="28116"/>
    <lineage>
        <taxon>Bacteria</taxon>
        <taxon>Pseudomonadati</taxon>
        <taxon>Bacteroidota</taxon>
        <taxon>Bacteroidia</taxon>
        <taxon>Bacteroidales</taxon>
        <taxon>Bacteroidaceae</taxon>
        <taxon>Bacteroides</taxon>
    </lineage>
</organism>
<gene>
    <name evidence="1" type="ORF">BOLFYP28_04897</name>
</gene>
<dbReference type="InterPro" id="IPR046693">
    <property type="entry name" value="DUF6563"/>
</dbReference>
<evidence type="ECO:0000313" key="1">
    <source>
        <dbReference type="EMBL" id="VYT55828.1"/>
    </source>
</evidence>